<proteinExistence type="predicted"/>
<comment type="caution">
    <text evidence="1">The sequence shown here is derived from an EMBL/GenBank/DDBJ whole genome shotgun (WGS) entry which is preliminary data.</text>
</comment>
<keyword evidence="2" id="KW-1185">Reference proteome</keyword>
<dbReference type="EMBL" id="VXIS01000184">
    <property type="protein sequence ID" value="KAA8898470.1"/>
    <property type="molecule type" value="Genomic_DNA"/>
</dbReference>
<dbReference type="Proteomes" id="UP000326924">
    <property type="component" value="Unassembled WGS sequence"/>
</dbReference>
<dbReference type="OrthoDB" id="5355583at2759"/>
<name>A0A5J5EPJ4_9PEZI</name>
<sequence>MGDDNTERKKRKSKWTTSYSNMTMADSEKRLGIRIKNIRGIPIENMLAEANYTMKEVDWALNTRDKVYNQIVEYLVVEGYPTEANPDIKEANVSDLVLHILSPIIFDFMRKAGRHGVQLSREREIIADAIHPAR</sequence>
<organism evidence="1 2">
    <name type="scientific">Sphaerosporella brunnea</name>
    <dbReference type="NCBI Taxonomy" id="1250544"/>
    <lineage>
        <taxon>Eukaryota</taxon>
        <taxon>Fungi</taxon>
        <taxon>Dikarya</taxon>
        <taxon>Ascomycota</taxon>
        <taxon>Pezizomycotina</taxon>
        <taxon>Pezizomycetes</taxon>
        <taxon>Pezizales</taxon>
        <taxon>Pyronemataceae</taxon>
        <taxon>Sphaerosporella</taxon>
    </lineage>
</organism>
<evidence type="ECO:0000313" key="2">
    <source>
        <dbReference type="Proteomes" id="UP000326924"/>
    </source>
</evidence>
<accession>A0A5J5EPJ4</accession>
<dbReference type="AlphaFoldDB" id="A0A5J5EPJ4"/>
<evidence type="ECO:0000313" key="1">
    <source>
        <dbReference type="EMBL" id="KAA8898470.1"/>
    </source>
</evidence>
<reference evidence="1 2" key="1">
    <citation type="submission" date="2019-09" db="EMBL/GenBank/DDBJ databases">
        <title>Draft genome of the ectomycorrhizal ascomycete Sphaerosporella brunnea.</title>
        <authorList>
            <consortium name="DOE Joint Genome Institute"/>
            <person name="Benucci G.M."/>
            <person name="Marozzi G."/>
            <person name="Antonielli L."/>
            <person name="Sanchez S."/>
            <person name="Marco P."/>
            <person name="Wang X."/>
            <person name="Falini L.B."/>
            <person name="Barry K."/>
            <person name="Haridas S."/>
            <person name="Lipzen A."/>
            <person name="Labutti K."/>
            <person name="Grigoriev I.V."/>
            <person name="Murat C."/>
            <person name="Martin F."/>
            <person name="Albertini E."/>
            <person name="Donnini D."/>
            <person name="Bonito G."/>
        </authorList>
    </citation>
    <scope>NUCLEOTIDE SEQUENCE [LARGE SCALE GENOMIC DNA]</scope>
    <source>
        <strain evidence="1 2">Sb_GMNB300</strain>
    </source>
</reference>
<dbReference type="InParanoid" id="A0A5J5EPJ4"/>
<gene>
    <name evidence="1" type="ORF">FN846DRAFT_910065</name>
</gene>
<protein>
    <submittedName>
        <fullName evidence="1">Uncharacterized protein</fullName>
    </submittedName>
</protein>